<protein>
    <submittedName>
        <fullName evidence="1">Uncharacterized protein</fullName>
    </submittedName>
</protein>
<dbReference type="Proteomes" id="UP000821845">
    <property type="component" value="Chromosome 1"/>
</dbReference>
<evidence type="ECO:0000313" key="1">
    <source>
        <dbReference type="EMBL" id="KAH6949004.1"/>
    </source>
</evidence>
<accession>A0ACB7TS47</accession>
<keyword evidence="2" id="KW-1185">Reference proteome</keyword>
<proteinExistence type="predicted"/>
<name>A0ACB7TS47_HYAAI</name>
<comment type="caution">
    <text evidence="1">The sequence shown here is derived from an EMBL/GenBank/DDBJ whole genome shotgun (WGS) entry which is preliminary data.</text>
</comment>
<reference evidence="1" key="1">
    <citation type="submission" date="2020-05" db="EMBL/GenBank/DDBJ databases">
        <title>Large-scale comparative analyses of tick genomes elucidate their genetic diversity and vector capacities.</title>
        <authorList>
            <person name="Jia N."/>
            <person name="Wang J."/>
            <person name="Shi W."/>
            <person name="Du L."/>
            <person name="Sun Y."/>
            <person name="Zhan W."/>
            <person name="Jiang J."/>
            <person name="Wang Q."/>
            <person name="Zhang B."/>
            <person name="Ji P."/>
            <person name="Sakyi L.B."/>
            <person name="Cui X."/>
            <person name="Yuan T."/>
            <person name="Jiang B."/>
            <person name="Yang W."/>
            <person name="Lam T.T.-Y."/>
            <person name="Chang Q."/>
            <person name="Ding S."/>
            <person name="Wang X."/>
            <person name="Zhu J."/>
            <person name="Ruan X."/>
            <person name="Zhao L."/>
            <person name="Wei J."/>
            <person name="Que T."/>
            <person name="Du C."/>
            <person name="Cheng J."/>
            <person name="Dai P."/>
            <person name="Han X."/>
            <person name="Huang E."/>
            <person name="Gao Y."/>
            <person name="Liu J."/>
            <person name="Shao H."/>
            <person name="Ye R."/>
            <person name="Li L."/>
            <person name="Wei W."/>
            <person name="Wang X."/>
            <person name="Wang C."/>
            <person name="Yang T."/>
            <person name="Huo Q."/>
            <person name="Li W."/>
            <person name="Guo W."/>
            <person name="Chen H."/>
            <person name="Zhou L."/>
            <person name="Ni X."/>
            <person name="Tian J."/>
            <person name="Zhou Y."/>
            <person name="Sheng Y."/>
            <person name="Liu T."/>
            <person name="Pan Y."/>
            <person name="Xia L."/>
            <person name="Li J."/>
            <person name="Zhao F."/>
            <person name="Cao W."/>
        </authorList>
    </citation>
    <scope>NUCLEOTIDE SEQUENCE</scope>
    <source>
        <strain evidence="1">Hyas-2018</strain>
    </source>
</reference>
<organism evidence="1 2">
    <name type="scientific">Hyalomma asiaticum</name>
    <name type="common">Tick</name>
    <dbReference type="NCBI Taxonomy" id="266040"/>
    <lineage>
        <taxon>Eukaryota</taxon>
        <taxon>Metazoa</taxon>
        <taxon>Ecdysozoa</taxon>
        <taxon>Arthropoda</taxon>
        <taxon>Chelicerata</taxon>
        <taxon>Arachnida</taxon>
        <taxon>Acari</taxon>
        <taxon>Parasitiformes</taxon>
        <taxon>Ixodida</taxon>
        <taxon>Ixodoidea</taxon>
        <taxon>Ixodidae</taxon>
        <taxon>Hyalomminae</taxon>
        <taxon>Hyalomma</taxon>
    </lineage>
</organism>
<sequence length="209" mass="23137">MPGFDETLVVVSLTIKEHYQRVDRLRSVYQACKVAVARMYNKVVRRLFCVDESSAIVMDNPAQGITILNLTSHKVKDEGALLDLLLKDNKILTLCVTGTSAESLRPHAVFQAHVTQAVWLRYLKHTDAVRFMTPTPPLLARCSLWEPTLPALRGETDHVGKSACDTSIGARAEAARPPCRRTPPILLPTPVRLHIATRLNAADAAPMRP</sequence>
<evidence type="ECO:0000313" key="2">
    <source>
        <dbReference type="Proteomes" id="UP000821845"/>
    </source>
</evidence>
<gene>
    <name evidence="1" type="ORF">HPB50_027442</name>
</gene>
<dbReference type="EMBL" id="CM023481">
    <property type="protein sequence ID" value="KAH6949004.1"/>
    <property type="molecule type" value="Genomic_DNA"/>
</dbReference>